<name>A0ABU5PTG2_9XANT</name>
<proteinExistence type="predicted"/>
<accession>A0ABU5PTG2</accession>
<evidence type="ECO:0000313" key="1">
    <source>
        <dbReference type="EMBL" id="MEA5122891.1"/>
    </source>
</evidence>
<evidence type="ECO:0000313" key="2">
    <source>
        <dbReference type="Proteomes" id="UP001303614"/>
    </source>
</evidence>
<sequence length="187" mass="21171">MSAALLSGCSNKDTMRWKEQVWLSDGRRIDVDRYSVALKSGFPNSTDGPPIYQEINYAPLGVHWSAKSGVKGVPEMLSFDIVDGDAYLVVVDEDLEEFCVGKPKGTYLMSVYRWRNREMQEVNQHEAPIARMGINLSGTGNWGFRHADRPVTYLSWDDISYVTGQRSAGPPMRISEFYSDRKYAICK</sequence>
<comment type="caution">
    <text evidence="1">The sequence shown here is derived from an EMBL/GenBank/DDBJ whole genome shotgun (WGS) entry which is preliminary data.</text>
</comment>
<dbReference type="Proteomes" id="UP001303614">
    <property type="component" value="Unassembled WGS sequence"/>
</dbReference>
<organism evidence="1 2">
    <name type="scientific">Xanthomonas floridensis</name>
    <dbReference type="NCBI Taxonomy" id="1843580"/>
    <lineage>
        <taxon>Bacteria</taxon>
        <taxon>Pseudomonadati</taxon>
        <taxon>Pseudomonadota</taxon>
        <taxon>Gammaproteobacteria</taxon>
        <taxon>Lysobacterales</taxon>
        <taxon>Lysobacteraceae</taxon>
        <taxon>Xanthomonas</taxon>
    </lineage>
</organism>
<reference evidence="1 2" key="1">
    <citation type="submission" date="2023-12" db="EMBL/GenBank/DDBJ databases">
        <title>Genome sequencing of Xanthomonas floridensis.</title>
        <authorList>
            <person name="Greer S."/>
            <person name="Harrison J."/>
            <person name="Grant M."/>
            <person name="Vicente J."/>
            <person name="Studholme D."/>
        </authorList>
    </citation>
    <scope>NUCLEOTIDE SEQUENCE [LARGE SCALE GENOMIC DNA]</scope>
    <source>
        <strain evidence="1 2">WHRI 8848</strain>
    </source>
</reference>
<evidence type="ECO:0008006" key="3">
    <source>
        <dbReference type="Google" id="ProtNLM"/>
    </source>
</evidence>
<protein>
    <recommendedName>
        <fullName evidence="3">Lipoprotein</fullName>
    </recommendedName>
</protein>
<dbReference type="RefSeq" id="WP_239692251.1">
    <property type="nucleotide sequence ID" value="NZ_JAYFSN010000002.1"/>
</dbReference>
<gene>
    <name evidence="1" type="ORF">VB146_03195</name>
</gene>
<keyword evidence="2" id="KW-1185">Reference proteome</keyword>
<dbReference type="EMBL" id="JAYFSO010000003">
    <property type="protein sequence ID" value="MEA5122891.1"/>
    <property type="molecule type" value="Genomic_DNA"/>
</dbReference>